<dbReference type="EC" id="1.2.1.24" evidence="1"/>
<keyword evidence="5" id="KW-0732">Signal</keyword>
<feature type="signal peptide" evidence="5">
    <location>
        <begin position="1"/>
        <end position="18"/>
    </location>
</feature>
<dbReference type="InterPro" id="IPR016160">
    <property type="entry name" value="Ald_DH_CS_CYS"/>
</dbReference>
<dbReference type="OrthoDB" id="310895at2759"/>
<protein>
    <recommendedName>
        <fullName evidence="2">Succinate-semialdehyde dehydrogenase, mitochondrial</fullName>
        <ecNumber evidence="1">1.2.1.24</ecNumber>
    </recommendedName>
    <alternativeName>
        <fullName evidence="4">NAD(+)-dependent succinic semialdehyde dehydrogenase</fullName>
    </alternativeName>
</protein>
<evidence type="ECO:0000256" key="1">
    <source>
        <dbReference type="ARBA" id="ARBA00013051"/>
    </source>
</evidence>
<organism evidence="7 8">
    <name type="scientific">Fistulifera solaris</name>
    <name type="common">Oleaginous diatom</name>
    <dbReference type="NCBI Taxonomy" id="1519565"/>
    <lineage>
        <taxon>Eukaryota</taxon>
        <taxon>Sar</taxon>
        <taxon>Stramenopiles</taxon>
        <taxon>Ochrophyta</taxon>
        <taxon>Bacillariophyta</taxon>
        <taxon>Bacillariophyceae</taxon>
        <taxon>Bacillariophycidae</taxon>
        <taxon>Naviculales</taxon>
        <taxon>Naviculaceae</taxon>
        <taxon>Fistulifera</taxon>
    </lineage>
</organism>
<dbReference type="AlphaFoldDB" id="A0A1Z5K917"/>
<feature type="domain" description="Aldehyde dehydrogenase" evidence="6">
    <location>
        <begin position="65"/>
        <end position="534"/>
    </location>
</feature>
<dbReference type="InterPro" id="IPR015590">
    <property type="entry name" value="Aldehyde_DH_dom"/>
</dbReference>
<dbReference type="InterPro" id="IPR050740">
    <property type="entry name" value="Aldehyde_DH_Superfamily"/>
</dbReference>
<dbReference type="InterPro" id="IPR016161">
    <property type="entry name" value="Ald_DH/histidinol_DH"/>
</dbReference>
<keyword evidence="3" id="KW-0560">Oxidoreductase</keyword>
<dbReference type="Gene3D" id="3.40.309.10">
    <property type="entry name" value="Aldehyde Dehydrogenase, Chain A, domain 2"/>
    <property type="match status" value="1"/>
</dbReference>
<dbReference type="PANTHER" id="PTHR43353">
    <property type="entry name" value="SUCCINATE-SEMIALDEHYDE DEHYDROGENASE, MITOCHONDRIAL"/>
    <property type="match status" value="1"/>
</dbReference>
<dbReference type="PROSITE" id="PS51257">
    <property type="entry name" value="PROKAR_LIPOPROTEIN"/>
    <property type="match status" value="1"/>
</dbReference>
<gene>
    <name evidence="7" type="ORF">FisN_14Hh244</name>
</gene>
<sequence>MKLTFAAALLIVSVSCAADAPNVTPQIWSPVSTSFEETAERPWQDVVACCQIDEDADTCLEDGSKPFKKVVIGKMPQFTSQDALQVLQVAVQAWDGGMGVWPQMSLAERCRAIEAVFEELAKVREEIVTTLMWEIGKNRKDAEAEFDRTVDFAKRVIQTIKSDDEYKGVWQSIGSTRAIIRRAAIGIIMCLAPYNYPINESYAAMIPALLTGNIILMKIPAVGGLAHLLTMEAFNKVLPPGTVNFLSGSGRKTMPPLMESGLIDGLAFIGGSKAADQLIHSHPHPHRLKVFLQLEANNMGIVLPDIFESGKEALLDNALNEIVLGSLSFNGQRCTALKLIFVPRASAEDFALLLTKKVEALRVGLPWQNHAEDTAQPLPSNITPLPNEGRIQYMNSLLTDAVSKGARVMNENGGKIIGGNDSTLMIPAVLYPVSENMEIFHEEQFGPLVPIAPYDSLEQVLKFGKEGPYAQQVSIFTENPKETALILDRFSAIFGKINLNSQCGRSPDTLPFAGRRSSAMGVMSVSDALREFSVPTVVSYKDTEGLNHAEFAQNIEASSVFLSPVVDQ</sequence>
<proteinExistence type="predicted"/>
<reference evidence="7 8" key="1">
    <citation type="journal article" date="2015" name="Plant Cell">
        <title>Oil accumulation by the oleaginous diatom Fistulifera solaris as revealed by the genome and transcriptome.</title>
        <authorList>
            <person name="Tanaka T."/>
            <person name="Maeda Y."/>
            <person name="Veluchamy A."/>
            <person name="Tanaka M."/>
            <person name="Abida H."/>
            <person name="Marechal E."/>
            <person name="Bowler C."/>
            <person name="Muto M."/>
            <person name="Sunaga Y."/>
            <person name="Tanaka M."/>
            <person name="Yoshino T."/>
            <person name="Taniguchi T."/>
            <person name="Fukuda Y."/>
            <person name="Nemoto M."/>
            <person name="Matsumoto M."/>
            <person name="Wong P.S."/>
            <person name="Aburatani S."/>
            <person name="Fujibuchi W."/>
        </authorList>
    </citation>
    <scope>NUCLEOTIDE SEQUENCE [LARGE SCALE GENOMIC DNA]</scope>
    <source>
        <strain evidence="7 8">JPCC DA0580</strain>
    </source>
</reference>
<evidence type="ECO:0000256" key="5">
    <source>
        <dbReference type="SAM" id="SignalP"/>
    </source>
</evidence>
<dbReference type="InterPro" id="IPR016162">
    <property type="entry name" value="Ald_DH_N"/>
</dbReference>
<dbReference type="Pfam" id="PF00171">
    <property type="entry name" value="Aldedh"/>
    <property type="match status" value="1"/>
</dbReference>
<comment type="caution">
    <text evidence="7">The sequence shown here is derived from an EMBL/GenBank/DDBJ whole genome shotgun (WGS) entry which is preliminary data.</text>
</comment>
<evidence type="ECO:0000259" key="6">
    <source>
        <dbReference type="Pfam" id="PF00171"/>
    </source>
</evidence>
<dbReference type="Proteomes" id="UP000198406">
    <property type="component" value="Unassembled WGS sequence"/>
</dbReference>
<evidence type="ECO:0000256" key="3">
    <source>
        <dbReference type="ARBA" id="ARBA00023002"/>
    </source>
</evidence>
<evidence type="ECO:0000256" key="2">
    <source>
        <dbReference type="ARBA" id="ARBA00019842"/>
    </source>
</evidence>
<accession>A0A1Z5K917</accession>
<dbReference type="SUPFAM" id="SSF53720">
    <property type="entry name" value="ALDH-like"/>
    <property type="match status" value="1"/>
</dbReference>
<evidence type="ECO:0000256" key="4">
    <source>
        <dbReference type="ARBA" id="ARBA00030806"/>
    </source>
</evidence>
<dbReference type="PANTHER" id="PTHR43353:SF5">
    <property type="entry name" value="SUCCINATE-SEMIALDEHYDE DEHYDROGENASE, MITOCHONDRIAL"/>
    <property type="match status" value="1"/>
</dbReference>
<dbReference type="InParanoid" id="A0A1Z5K917"/>
<dbReference type="GO" id="GO:0004777">
    <property type="term" value="F:succinate-semialdehyde dehydrogenase (NAD+) activity"/>
    <property type="evidence" value="ECO:0007669"/>
    <property type="project" value="UniProtKB-EC"/>
</dbReference>
<feature type="chain" id="PRO_5013165250" description="Succinate-semialdehyde dehydrogenase, mitochondrial" evidence="5">
    <location>
        <begin position="19"/>
        <end position="568"/>
    </location>
</feature>
<dbReference type="PROSITE" id="PS00070">
    <property type="entry name" value="ALDEHYDE_DEHYDR_CYS"/>
    <property type="match status" value="1"/>
</dbReference>
<dbReference type="InterPro" id="IPR016163">
    <property type="entry name" value="Ald_DH_C"/>
</dbReference>
<evidence type="ECO:0000313" key="8">
    <source>
        <dbReference type="Proteomes" id="UP000198406"/>
    </source>
</evidence>
<dbReference type="Gene3D" id="3.40.605.10">
    <property type="entry name" value="Aldehyde Dehydrogenase, Chain A, domain 1"/>
    <property type="match status" value="1"/>
</dbReference>
<evidence type="ECO:0000313" key="7">
    <source>
        <dbReference type="EMBL" id="GAX22611.1"/>
    </source>
</evidence>
<name>A0A1Z5K917_FISSO</name>
<keyword evidence="8" id="KW-1185">Reference proteome</keyword>
<dbReference type="EMBL" id="BDSP01000184">
    <property type="protein sequence ID" value="GAX22611.1"/>
    <property type="molecule type" value="Genomic_DNA"/>
</dbReference>